<evidence type="ECO:0000256" key="11">
    <source>
        <dbReference type="ARBA" id="ARBA00051693"/>
    </source>
</evidence>
<dbReference type="SMR" id="A0A843X8D5"/>
<dbReference type="GO" id="GO:0004708">
    <property type="term" value="F:MAP kinase kinase activity"/>
    <property type="evidence" value="ECO:0007669"/>
    <property type="project" value="UniProtKB-EC"/>
</dbReference>
<evidence type="ECO:0000313" key="16">
    <source>
        <dbReference type="Proteomes" id="UP000652761"/>
    </source>
</evidence>
<dbReference type="Proteomes" id="UP000652761">
    <property type="component" value="Unassembled WGS sequence"/>
</dbReference>
<evidence type="ECO:0000256" key="1">
    <source>
        <dbReference type="ARBA" id="ARBA00022527"/>
    </source>
</evidence>
<keyword evidence="1 13" id="KW-0723">Serine/threonine-protein kinase</keyword>
<evidence type="ECO:0000259" key="14">
    <source>
        <dbReference type="PROSITE" id="PS50011"/>
    </source>
</evidence>
<evidence type="ECO:0000256" key="4">
    <source>
        <dbReference type="ARBA" id="ARBA00022741"/>
    </source>
</evidence>
<feature type="domain" description="Protein kinase" evidence="14">
    <location>
        <begin position="56"/>
        <end position="321"/>
    </location>
</feature>
<keyword evidence="3" id="KW-0808">Transferase</keyword>
<comment type="catalytic activity">
    <reaction evidence="9">
        <text>L-seryl-[protein] + ATP = O-phospho-L-seryl-[protein] + ADP + H(+)</text>
        <dbReference type="Rhea" id="RHEA:17989"/>
        <dbReference type="Rhea" id="RHEA-COMP:9863"/>
        <dbReference type="Rhea" id="RHEA-COMP:11604"/>
        <dbReference type="ChEBI" id="CHEBI:15378"/>
        <dbReference type="ChEBI" id="CHEBI:29999"/>
        <dbReference type="ChEBI" id="CHEBI:30616"/>
        <dbReference type="ChEBI" id="CHEBI:83421"/>
        <dbReference type="ChEBI" id="CHEBI:456216"/>
        <dbReference type="EC" id="2.7.12.2"/>
    </reaction>
</comment>
<keyword evidence="4 12" id="KW-0547">Nucleotide-binding</keyword>
<evidence type="ECO:0000256" key="13">
    <source>
        <dbReference type="RuleBase" id="RU000304"/>
    </source>
</evidence>
<evidence type="ECO:0000256" key="7">
    <source>
        <dbReference type="ARBA" id="ARBA00038035"/>
    </source>
</evidence>
<dbReference type="EC" id="2.7.12.2" evidence="8"/>
<dbReference type="CDD" id="cd06623">
    <property type="entry name" value="PKc_MAPKK_plant_like"/>
    <property type="match status" value="1"/>
</dbReference>
<feature type="binding site" evidence="12">
    <location>
        <position position="85"/>
    </location>
    <ligand>
        <name>ATP</name>
        <dbReference type="ChEBI" id="CHEBI:30616"/>
    </ligand>
</feature>
<sequence length="338" mass="37494">MAVVRDRRPQLNLTLELPLKDSIAAAAGRRFQLVPPAAPPASVASATCSEHRLADLEKTQVLGHGNGGNVYKARHRRTGAVYALKLLHPHDQSDPALRRHIYREIEILRRTDSPHVVHCHSIIQSGSSSGDFALLLEYMDAGTLESLLHQRRRFPEAALADVARQVLKGLAYLHAQKIVHRDIKPSNLLVNRSGEIKISDFGVSKVMTRTLTPCDSYVGTCAYMSPERFDPGTYGGSYDGYAGDVWSLGLTVLELYLGHFPLLPEGQRPDWATLMCAICFGERPSLPDSASEDLRGFVDCCLQRDANKRWTAEQLLAHPFVTRSQTDSTLAFKELLQD</sequence>
<accession>A0A843X8D5</accession>
<comment type="catalytic activity">
    <reaction evidence="10">
        <text>L-threonyl-[protein] + ATP = O-phospho-L-threonyl-[protein] + ADP + H(+)</text>
        <dbReference type="Rhea" id="RHEA:46608"/>
        <dbReference type="Rhea" id="RHEA-COMP:11060"/>
        <dbReference type="Rhea" id="RHEA-COMP:11605"/>
        <dbReference type="ChEBI" id="CHEBI:15378"/>
        <dbReference type="ChEBI" id="CHEBI:30013"/>
        <dbReference type="ChEBI" id="CHEBI:30616"/>
        <dbReference type="ChEBI" id="CHEBI:61977"/>
        <dbReference type="ChEBI" id="CHEBI:456216"/>
        <dbReference type="EC" id="2.7.12.2"/>
    </reaction>
</comment>
<gene>
    <name evidence="15" type="ORF">Taro_048523</name>
</gene>
<dbReference type="InterPro" id="IPR053235">
    <property type="entry name" value="Ser_Thr_kinase"/>
</dbReference>
<comment type="caution">
    <text evidence="15">The sequence shown here is derived from an EMBL/GenBank/DDBJ whole genome shotgun (WGS) entry which is preliminary data.</text>
</comment>
<evidence type="ECO:0000256" key="6">
    <source>
        <dbReference type="ARBA" id="ARBA00022840"/>
    </source>
</evidence>
<dbReference type="PROSITE" id="PS00107">
    <property type="entry name" value="PROTEIN_KINASE_ATP"/>
    <property type="match status" value="1"/>
</dbReference>
<dbReference type="AlphaFoldDB" id="A0A843X8D5"/>
<keyword evidence="5" id="KW-0418">Kinase</keyword>
<evidence type="ECO:0000256" key="12">
    <source>
        <dbReference type="PROSITE-ProRule" id="PRU10141"/>
    </source>
</evidence>
<comment type="catalytic activity">
    <reaction evidence="11">
        <text>L-tyrosyl-[protein] + ATP = O-phospho-L-tyrosyl-[protein] + ADP + H(+)</text>
        <dbReference type="Rhea" id="RHEA:10596"/>
        <dbReference type="Rhea" id="RHEA-COMP:10136"/>
        <dbReference type="Rhea" id="RHEA-COMP:20101"/>
        <dbReference type="ChEBI" id="CHEBI:15378"/>
        <dbReference type="ChEBI" id="CHEBI:30616"/>
        <dbReference type="ChEBI" id="CHEBI:46858"/>
        <dbReference type="ChEBI" id="CHEBI:61978"/>
        <dbReference type="ChEBI" id="CHEBI:456216"/>
        <dbReference type="EC" id="2.7.12.2"/>
    </reaction>
</comment>
<dbReference type="OrthoDB" id="8693905at2759"/>
<dbReference type="InterPro" id="IPR008271">
    <property type="entry name" value="Ser/Thr_kinase_AS"/>
</dbReference>
<evidence type="ECO:0000256" key="3">
    <source>
        <dbReference type="ARBA" id="ARBA00022679"/>
    </source>
</evidence>
<name>A0A843X8D5_COLES</name>
<evidence type="ECO:0000256" key="9">
    <source>
        <dbReference type="ARBA" id="ARBA00049014"/>
    </source>
</evidence>
<dbReference type="SMART" id="SM00220">
    <property type="entry name" value="S_TKc"/>
    <property type="match status" value="1"/>
</dbReference>
<dbReference type="GO" id="GO:0006950">
    <property type="term" value="P:response to stress"/>
    <property type="evidence" value="ECO:0007669"/>
    <property type="project" value="UniProtKB-ARBA"/>
</dbReference>
<dbReference type="GO" id="GO:0004674">
    <property type="term" value="F:protein serine/threonine kinase activity"/>
    <property type="evidence" value="ECO:0007669"/>
    <property type="project" value="UniProtKB-KW"/>
</dbReference>
<evidence type="ECO:0000256" key="2">
    <source>
        <dbReference type="ARBA" id="ARBA00022553"/>
    </source>
</evidence>
<dbReference type="PANTHER" id="PTHR24361:SF769">
    <property type="entry name" value="MITOGEN-ACTIVATED PROTEIN KINASE KINASE 7-RELATED"/>
    <property type="match status" value="1"/>
</dbReference>
<keyword evidence="6 12" id="KW-0067">ATP-binding</keyword>
<evidence type="ECO:0000313" key="15">
    <source>
        <dbReference type="EMBL" id="MQM15577.1"/>
    </source>
</evidence>
<dbReference type="Gene3D" id="1.10.510.10">
    <property type="entry name" value="Transferase(Phosphotransferase) domain 1"/>
    <property type="match status" value="1"/>
</dbReference>
<dbReference type="GO" id="GO:0051707">
    <property type="term" value="P:response to other organism"/>
    <property type="evidence" value="ECO:0007669"/>
    <property type="project" value="UniProtKB-ARBA"/>
</dbReference>
<dbReference type="PANTHER" id="PTHR24361">
    <property type="entry name" value="MITOGEN-ACTIVATED KINASE KINASE KINASE"/>
    <property type="match status" value="1"/>
</dbReference>
<comment type="similarity">
    <text evidence="7">Belongs to the protein kinase superfamily. STE Ser/Thr protein kinase family. MAP kinase kinase subfamily.</text>
</comment>
<reference evidence="15" key="1">
    <citation type="submission" date="2017-07" db="EMBL/GenBank/DDBJ databases">
        <title>Taro Niue Genome Assembly and Annotation.</title>
        <authorList>
            <person name="Atibalentja N."/>
            <person name="Keating K."/>
            <person name="Fields C.J."/>
        </authorList>
    </citation>
    <scope>NUCLEOTIDE SEQUENCE</scope>
    <source>
        <strain evidence="15">Niue_2</strain>
        <tissue evidence="15">Leaf</tissue>
    </source>
</reference>
<dbReference type="InterPro" id="IPR017441">
    <property type="entry name" value="Protein_kinase_ATP_BS"/>
</dbReference>
<dbReference type="Gene3D" id="3.30.200.20">
    <property type="entry name" value="Phosphorylase Kinase, domain 1"/>
    <property type="match status" value="1"/>
</dbReference>
<dbReference type="InterPro" id="IPR011009">
    <property type="entry name" value="Kinase-like_dom_sf"/>
</dbReference>
<dbReference type="EMBL" id="NMUH01006579">
    <property type="protein sequence ID" value="MQM15577.1"/>
    <property type="molecule type" value="Genomic_DNA"/>
</dbReference>
<keyword evidence="2" id="KW-0597">Phosphoprotein</keyword>
<dbReference type="Pfam" id="PF00069">
    <property type="entry name" value="Pkinase"/>
    <property type="match status" value="1"/>
</dbReference>
<dbReference type="PROSITE" id="PS50011">
    <property type="entry name" value="PROTEIN_KINASE_DOM"/>
    <property type="match status" value="1"/>
</dbReference>
<protein>
    <recommendedName>
        <fullName evidence="8">mitogen-activated protein kinase kinase</fullName>
        <ecNumber evidence="8">2.7.12.2</ecNumber>
    </recommendedName>
</protein>
<dbReference type="SUPFAM" id="SSF56112">
    <property type="entry name" value="Protein kinase-like (PK-like)"/>
    <property type="match status" value="1"/>
</dbReference>
<proteinExistence type="inferred from homology"/>
<keyword evidence="16" id="KW-1185">Reference proteome</keyword>
<evidence type="ECO:0000256" key="10">
    <source>
        <dbReference type="ARBA" id="ARBA00049299"/>
    </source>
</evidence>
<organism evidence="15 16">
    <name type="scientific">Colocasia esculenta</name>
    <name type="common">Wild taro</name>
    <name type="synonym">Arum esculentum</name>
    <dbReference type="NCBI Taxonomy" id="4460"/>
    <lineage>
        <taxon>Eukaryota</taxon>
        <taxon>Viridiplantae</taxon>
        <taxon>Streptophyta</taxon>
        <taxon>Embryophyta</taxon>
        <taxon>Tracheophyta</taxon>
        <taxon>Spermatophyta</taxon>
        <taxon>Magnoliopsida</taxon>
        <taxon>Liliopsida</taxon>
        <taxon>Araceae</taxon>
        <taxon>Aroideae</taxon>
        <taxon>Colocasieae</taxon>
        <taxon>Colocasia</taxon>
    </lineage>
</organism>
<evidence type="ECO:0000256" key="8">
    <source>
        <dbReference type="ARBA" id="ARBA00038999"/>
    </source>
</evidence>
<dbReference type="GO" id="GO:0005737">
    <property type="term" value="C:cytoplasm"/>
    <property type="evidence" value="ECO:0007669"/>
    <property type="project" value="TreeGrafter"/>
</dbReference>
<evidence type="ECO:0000256" key="5">
    <source>
        <dbReference type="ARBA" id="ARBA00022777"/>
    </source>
</evidence>
<dbReference type="FunFam" id="1.10.510.10:FF:000350">
    <property type="entry name" value="Mitogen-activated protein kinase 2"/>
    <property type="match status" value="1"/>
</dbReference>
<dbReference type="PROSITE" id="PS00108">
    <property type="entry name" value="PROTEIN_KINASE_ST"/>
    <property type="match status" value="1"/>
</dbReference>
<dbReference type="InterPro" id="IPR000719">
    <property type="entry name" value="Prot_kinase_dom"/>
</dbReference>
<dbReference type="GO" id="GO:0005524">
    <property type="term" value="F:ATP binding"/>
    <property type="evidence" value="ECO:0007669"/>
    <property type="project" value="UniProtKB-UniRule"/>
</dbReference>